<comment type="caution">
    <text evidence="2">The sequence shown here is derived from an EMBL/GenBank/DDBJ whole genome shotgun (WGS) entry which is preliminary data.</text>
</comment>
<evidence type="ECO:0000256" key="1">
    <source>
        <dbReference type="SAM" id="Phobius"/>
    </source>
</evidence>
<feature type="transmembrane region" description="Helical" evidence="1">
    <location>
        <begin position="53"/>
        <end position="74"/>
    </location>
</feature>
<accession>A0A7J3ZJZ3</accession>
<dbReference type="InterPro" id="IPR049689">
    <property type="entry name" value="CedA1_arc"/>
</dbReference>
<proteinExistence type="predicted"/>
<protein>
    <submittedName>
        <fullName evidence="2">Uncharacterized protein</fullName>
    </submittedName>
</protein>
<reference evidence="2" key="1">
    <citation type="journal article" date="2020" name="mSystems">
        <title>Genome- and Community-Level Interaction Insights into Carbon Utilization and Element Cycling Functions of Hydrothermarchaeota in Hydrothermal Sediment.</title>
        <authorList>
            <person name="Zhou Z."/>
            <person name="Liu Y."/>
            <person name="Xu W."/>
            <person name="Pan J."/>
            <person name="Luo Z.H."/>
            <person name="Li M."/>
        </authorList>
    </citation>
    <scope>NUCLEOTIDE SEQUENCE [LARGE SCALE GENOMIC DNA]</scope>
    <source>
        <strain evidence="2">SpSt-1116</strain>
    </source>
</reference>
<dbReference type="NCBIfam" id="NF041797">
    <property type="entry name" value="Ced_CedA1"/>
    <property type="match status" value="1"/>
</dbReference>
<keyword evidence="1" id="KW-0812">Transmembrane</keyword>
<keyword evidence="1" id="KW-0472">Membrane</keyword>
<gene>
    <name evidence="2" type="ORF">ENM78_03090</name>
</gene>
<evidence type="ECO:0000313" key="2">
    <source>
        <dbReference type="EMBL" id="HHQ80431.1"/>
    </source>
</evidence>
<sequence length="84" mass="9196">MTLVDFINSLSVQVSALAWGLFLLTWSLGWVLRGAPIPFLRVKRAGQSLVEDAIWAAFWLAMGSTLLSLVHFLVQIVGSEVPSP</sequence>
<name>A0A7J3ZJZ3_9CREN</name>
<organism evidence="2">
    <name type="scientific">Fervidicoccus fontis</name>
    <dbReference type="NCBI Taxonomy" id="683846"/>
    <lineage>
        <taxon>Archaea</taxon>
        <taxon>Thermoproteota</taxon>
        <taxon>Thermoprotei</taxon>
        <taxon>Fervidicoccales</taxon>
        <taxon>Fervidicoccaceae</taxon>
        <taxon>Fervidicoccus</taxon>
    </lineage>
</organism>
<dbReference type="EMBL" id="DRZC01000037">
    <property type="protein sequence ID" value="HHQ80431.1"/>
    <property type="molecule type" value="Genomic_DNA"/>
</dbReference>
<keyword evidence="1" id="KW-1133">Transmembrane helix</keyword>
<feature type="transmembrane region" description="Helical" evidence="1">
    <location>
        <begin position="12"/>
        <end position="32"/>
    </location>
</feature>
<dbReference type="AlphaFoldDB" id="A0A7J3ZJZ3"/>